<feature type="domain" description="ABC transporter" evidence="11">
    <location>
        <begin position="725"/>
        <end position="968"/>
    </location>
</feature>
<evidence type="ECO:0000256" key="5">
    <source>
        <dbReference type="ARBA" id="ARBA00022840"/>
    </source>
</evidence>
<evidence type="ECO:0000256" key="6">
    <source>
        <dbReference type="ARBA" id="ARBA00022989"/>
    </source>
</evidence>
<dbReference type="InterPro" id="IPR003439">
    <property type="entry name" value="ABC_transporter-like_ATP-bd"/>
</dbReference>
<comment type="similarity">
    <text evidence="2">Belongs to the ABC transporter superfamily. ABCB family. Mitochondrial peptide exporter (TC 3.A.1.212) subfamily.</text>
</comment>
<dbReference type="Gene3D" id="1.20.1560.10">
    <property type="entry name" value="ABC transporter type 1, transmembrane domain"/>
    <property type="match status" value="1"/>
</dbReference>
<dbReference type="PROSITE" id="PS00211">
    <property type="entry name" value="ABC_TRANSPORTER_1"/>
    <property type="match status" value="1"/>
</dbReference>
<evidence type="ECO:0000259" key="10">
    <source>
        <dbReference type="PROSITE" id="PS50181"/>
    </source>
</evidence>
<dbReference type="SMART" id="SM00382">
    <property type="entry name" value="AAA"/>
    <property type="match status" value="1"/>
</dbReference>
<dbReference type="PROSITE" id="PS50181">
    <property type="entry name" value="FBOX"/>
    <property type="match status" value="1"/>
</dbReference>
<comment type="subcellular location">
    <subcellularLocation>
        <location evidence="1">Membrane</location>
        <topology evidence="1">Multi-pass membrane protein</topology>
    </subcellularLocation>
</comment>
<feature type="transmembrane region" description="Helical" evidence="9">
    <location>
        <begin position="444"/>
        <end position="466"/>
    </location>
</feature>
<evidence type="ECO:0000256" key="2">
    <source>
        <dbReference type="ARBA" id="ARBA00005580"/>
    </source>
</evidence>
<dbReference type="InterPro" id="IPR001810">
    <property type="entry name" value="F-box_dom"/>
</dbReference>
<accession>A0AAI9SVN8</accession>
<dbReference type="Pfam" id="PF00664">
    <property type="entry name" value="ABC_membrane"/>
    <property type="match status" value="1"/>
</dbReference>
<dbReference type="Proteomes" id="UP001202479">
    <property type="component" value="Unassembled WGS sequence"/>
</dbReference>
<dbReference type="SUPFAM" id="SSF90123">
    <property type="entry name" value="ABC transporter transmembrane region"/>
    <property type="match status" value="1"/>
</dbReference>
<dbReference type="SUPFAM" id="SSF52540">
    <property type="entry name" value="P-loop containing nucleoside triphosphate hydrolases"/>
    <property type="match status" value="1"/>
</dbReference>
<feature type="domain" description="F-box" evidence="10">
    <location>
        <begin position="1"/>
        <end position="26"/>
    </location>
</feature>
<dbReference type="InterPro" id="IPR003593">
    <property type="entry name" value="AAA+_ATPase"/>
</dbReference>
<dbReference type="Gene3D" id="3.80.10.10">
    <property type="entry name" value="Ribonuclease Inhibitor"/>
    <property type="match status" value="1"/>
</dbReference>
<evidence type="ECO:0000256" key="4">
    <source>
        <dbReference type="ARBA" id="ARBA00022741"/>
    </source>
</evidence>
<dbReference type="InterPro" id="IPR027417">
    <property type="entry name" value="P-loop_NTPase"/>
</dbReference>
<dbReference type="InterPro" id="IPR017871">
    <property type="entry name" value="ABC_transporter-like_CS"/>
</dbReference>
<feature type="transmembrane region" description="Helical" evidence="9">
    <location>
        <begin position="377"/>
        <end position="399"/>
    </location>
</feature>
<keyword evidence="3 9" id="KW-0812">Transmembrane</keyword>
<dbReference type="PROSITE" id="PS50929">
    <property type="entry name" value="ABC_TM1F"/>
    <property type="match status" value="1"/>
</dbReference>
<dbReference type="GeneID" id="73380987"/>
<dbReference type="FunFam" id="3.40.50.300:FF:000218">
    <property type="entry name" value="Multidrug ABC transporter ATP-binding protein"/>
    <property type="match status" value="1"/>
</dbReference>
<name>A0AAI9SVN8_9ASCO</name>
<evidence type="ECO:0000259" key="12">
    <source>
        <dbReference type="PROSITE" id="PS50929"/>
    </source>
</evidence>
<evidence type="ECO:0000256" key="9">
    <source>
        <dbReference type="SAM" id="Phobius"/>
    </source>
</evidence>
<keyword evidence="5" id="KW-0067">ATP-binding</keyword>
<evidence type="ECO:0000313" key="13">
    <source>
        <dbReference type="EMBL" id="KAI3403812.2"/>
    </source>
</evidence>
<dbReference type="AlphaFoldDB" id="A0AAI9SVN8"/>
<dbReference type="SUPFAM" id="SSF52058">
    <property type="entry name" value="L domain-like"/>
    <property type="match status" value="1"/>
</dbReference>
<dbReference type="CDD" id="cd18573">
    <property type="entry name" value="ABC_6TM_ABCB10_like"/>
    <property type="match status" value="1"/>
</dbReference>
<feature type="transmembrane region" description="Helical" evidence="9">
    <location>
        <begin position="633"/>
        <end position="658"/>
    </location>
</feature>
<dbReference type="InterPro" id="IPR036640">
    <property type="entry name" value="ABC1_TM_sf"/>
</dbReference>
<evidence type="ECO:0000313" key="14">
    <source>
        <dbReference type="Proteomes" id="UP001202479"/>
    </source>
</evidence>
<feature type="domain" description="ABC transmembrane type-1" evidence="12">
    <location>
        <begin position="379"/>
        <end position="693"/>
    </location>
</feature>
<protein>
    <submittedName>
        <fullName evidence="13">MDL1</fullName>
    </submittedName>
</protein>
<proteinExistence type="inferred from homology"/>
<dbReference type="InterPro" id="IPR039421">
    <property type="entry name" value="Type_1_exporter"/>
</dbReference>
<feature type="transmembrane region" description="Helical" evidence="9">
    <location>
        <begin position="670"/>
        <end position="688"/>
    </location>
</feature>
<dbReference type="GO" id="GO:0015421">
    <property type="term" value="F:ABC-type oligopeptide transporter activity"/>
    <property type="evidence" value="ECO:0007669"/>
    <property type="project" value="TreeGrafter"/>
</dbReference>
<evidence type="ECO:0000256" key="8">
    <source>
        <dbReference type="SAM" id="MobiDB-lite"/>
    </source>
</evidence>
<evidence type="ECO:0000256" key="1">
    <source>
        <dbReference type="ARBA" id="ARBA00004141"/>
    </source>
</evidence>
<organism evidence="13 14">
    <name type="scientific">Candida oxycetoniae</name>
    <dbReference type="NCBI Taxonomy" id="497107"/>
    <lineage>
        <taxon>Eukaryota</taxon>
        <taxon>Fungi</taxon>
        <taxon>Dikarya</taxon>
        <taxon>Ascomycota</taxon>
        <taxon>Saccharomycotina</taxon>
        <taxon>Pichiomycetes</taxon>
        <taxon>Debaryomycetaceae</taxon>
        <taxon>Candida/Lodderomyces clade</taxon>
        <taxon>Candida</taxon>
    </lineage>
</organism>
<dbReference type="InterPro" id="IPR032675">
    <property type="entry name" value="LRR_dom_sf"/>
</dbReference>
<gene>
    <name evidence="13" type="ORF">KGF56_003372</name>
</gene>
<comment type="caution">
    <text evidence="13">The sequence shown here is derived from an EMBL/GenBank/DDBJ whole genome shotgun (WGS) entry which is preliminary data.</text>
</comment>
<evidence type="ECO:0000256" key="3">
    <source>
        <dbReference type="ARBA" id="ARBA00022692"/>
    </source>
</evidence>
<dbReference type="PANTHER" id="PTHR43394:SF1">
    <property type="entry name" value="ATP-BINDING CASSETTE SUB-FAMILY B MEMBER 10, MITOCHONDRIAL"/>
    <property type="match status" value="1"/>
</dbReference>
<evidence type="ECO:0000259" key="11">
    <source>
        <dbReference type="PROSITE" id="PS50893"/>
    </source>
</evidence>
<dbReference type="PROSITE" id="PS50893">
    <property type="entry name" value="ABC_TRANSPORTER_2"/>
    <property type="match status" value="1"/>
</dbReference>
<dbReference type="EMBL" id="JAHUZD010000119">
    <property type="protein sequence ID" value="KAI3403812.2"/>
    <property type="molecule type" value="Genomic_DNA"/>
</dbReference>
<dbReference type="GO" id="GO:0005524">
    <property type="term" value="F:ATP binding"/>
    <property type="evidence" value="ECO:0007669"/>
    <property type="project" value="UniProtKB-KW"/>
</dbReference>
<keyword evidence="14" id="KW-1185">Reference proteome</keyword>
<keyword evidence="4" id="KW-0547">Nucleotide-binding</keyword>
<keyword evidence="6 9" id="KW-1133">Transmembrane helix</keyword>
<dbReference type="GO" id="GO:0005743">
    <property type="term" value="C:mitochondrial inner membrane"/>
    <property type="evidence" value="ECO:0007669"/>
    <property type="project" value="TreeGrafter"/>
</dbReference>
<dbReference type="GO" id="GO:0090374">
    <property type="term" value="P:oligopeptide export from mitochondrion"/>
    <property type="evidence" value="ECO:0007669"/>
    <property type="project" value="TreeGrafter"/>
</dbReference>
<feature type="transmembrane region" description="Helical" evidence="9">
    <location>
        <begin position="554"/>
        <end position="570"/>
    </location>
</feature>
<sequence length="973" mass="109798">MSIFKLPNELVLRVLKYLNNEEVDKLIKSYKTIPSASPIMLLLYERLFGGTLLIVNGEPRVPFKHDYELTVDSFEDKMMDSEEYENKLFQKIRPNIIEFRFTRHHSDYRRYISDLSSLLHLIDSPNQRIQEYFERSFRINIHIDSHLVFMENPDSLKSIIIRLLLGLSKHSLAGKIRNLTVKASEIGSVYVAQWSQLFKYFTALEFLDLSGNLLRSNYEEYLDVWGMSKKFPDTLTMLSFKNNMLTYISKDFFMNLPKSLKYLDMNENDIEIIEPCDLGDYVPKLQILSLNYTKLCVLSPKSPPLLQQVRFNTFTSSTKRTGTTKAKTYRSSEDDSTKKSKTYRSSEDDSTSTNTKKASLFKDVIKLLRLAKPETKLLIFAIVCLAVTSATSMSLPLIIGRIIDTANPLKVSGDDDGAKEEVEKVEEDEERTKRLFFGLSQTQFFSALGVLFTVGSFANFGRIYLLRTVGERLVARLRSRLFSKILAQDAYFFDVGPSKTGMKTGDLISRIANDTQVISKSLSMNISDGMRSIISGVVGLSMMCFVSWKLTLCMSLMFPPLILMSFFYGRKIKALSKLIQENIGALTKATEERLNGVKVIQSFAQQRGMVHGYNKEIKEIFNSSMREGKLSGIYYSTNGFIGNVTMIGLLFIGTKLIGMGEMSIGDLSSFMMYAIYTGSSVFGLGNFYTELMKGIGAAERIFDLVDYRPKIPNNLGRKYKLHGDITFKDVNFSYPSRPDVIFDNLNLHIREGENICIVGPSGSGKSTIGEILLRFYDVNSGSVSIGTSGNNVQIKDLNLNNYRDQLGYVQQEPLLFSGTIKENVVFGKEDATDTEIEEALALSHSTAFIRNLPDGLETKIGASNKTLLSGGQKQRLSLARTLIKKPRILILDEATSALDSISEEEVMKNLLGLNREYGITIISIAHRLSTIKNSDRIIVLDQNGNITEDGPFSELNNDPNSKFNKLLIKNELE</sequence>
<evidence type="ECO:0000256" key="7">
    <source>
        <dbReference type="ARBA" id="ARBA00023136"/>
    </source>
</evidence>
<dbReference type="RefSeq" id="XP_049179559.1">
    <property type="nucleotide sequence ID" value="XM_049324697.1"/>
</dbReference>
<dbReference type="GO" id="GO:0016887">
    <property type="term" value="F:ATP hydrolysis activity"/>
    <property type="evidence" value="ECO:0007669"/>
    <property type="project" value="InterPro"/>
</dbReference>
<reference evidence="13" key="1">
    <citation type="journal article" date="2022" name="DNA Res.">
        <title>Genome analysis of five recently described species of the CUG-Ser clade uncovers Candida theae as a new hybrid lineage with pathogenic potential in the Candida parapsilosis species complex.</title>
        <authorList>
            <person name="Mixao V."/>
            <person name="Del Olmo V."/>
            <person name="Hegedusova E."/>
            <person name="Saus E."/>
            <person name="Pryszcz L."/>
            <person name="Cillingova A."/>
            <person name="Nosek J."/>
            <person name="Gabaldon T."/>
        </authorList>
    </citation>
    <scope>NUCLEOTIDE SEQUENCE</scope>
    <source>
        <strain evidence="13">CBS 10844</strain>
    </source>
</reference>
<dbReference type="Pfam" id="PF00005">
    <property type="entry name" value="ABC_tran"/>
    <property type="match status" value="1"/>
</dbReference>
<keyword evidence="7 9" id="KW-0472">Membrane</keyword>
<dbReference type="Gene3D" id="3.40.50.300">
    <property type="entry name" value="P-loop containing nucleotide triphosphate hydrolases"/>
    <property type="match status" value="1"/>
</dbReference>
<dbReference type="InterPro" id="IPR011527">
    <property type="entry name" value="ABC1_TM_dom"/>
</dbReference>
<dbReference type="PANTHER" id="PTHR43394">
    <property type="entry name" value="ATP-DEPENDENT PERMEASE MDL1, MITOCHONDRIAL"/>
    <property type="match status" value="1"/>
</dbReference>
<feature type="region of interest" description="Disordered" evidence="8">
    <location>
        <begin position="322"/>
        <end position="354"/>
    </location>
</feature>